<organism evidence="1">
    <name type="scientific">Rhizophora mucronata</name>
    <name type="common">Asiatic mangrove</name>
    <dbReference type="NCBI Taxonomy" id="61149"/>
    <lineage>
        <taxon>Eukaryota</taxon>
        <taxon>Viridiplantae</taxon>
        <taxon>Streptophyta</taxon>
        <taxon>Embryophyta</taxon>
        <taxon>Tracheophyta</taxon>
        <taxon>Spermatophyta</taxon>
        <taxon>Magnoliopsida</taxon>
        <taxon>eudicotyledons</taxon>
        <taxon>Gunneridae</taxon>
        <taxon>Pentapetalae</taxon>
        <taxon>rosids</taxon>
        <taxon>fabids</taxon>
        <taxon>Malpighiales</taxon>
        <taxon>Rhizophoraceae</taxon>
        <taxon>Rhizophora</taxon>
    </lineage>
</organism>
<sequence length="64" mass="7381">MRSSHFILIYVICYDCLVKEMIYNHLSVVWSCQNNVLKAASQGGKYISMCVNFNVPSLLDIMYI</sequence>
<evidence type="ECO:0000313" key="1">
    <source>
        <dbReference type="EMBL" id="MBW88260.1"/>
    </source>
</evidence>
<protein>
    <submittedName>
        <fullName evidence="1">Uncharacterized protein</fullName>
    </submittedName>
</protein>
<reference evidence="1" key="1">
    <citation type="submission" date="2018-02" db="EMBL/GenBank/DDBJ databases">
        <title>Rhizophora mucronata_Transcriptome.</title>
        <authorList>
            <person name="Meera S.P."/>
            <person name="Sreeshan A."/>
            <person name="Augustine A."/>
        </authorList>
    </citation>
    <scope>NUCLEOTIDE SEQUENCE</scope>
    <source>
        <tissue evidence="1">Leaf</tissue>
    </source>
</reference>
<dbReference type="AlphaFoldDB" id="A0A2P2J482"/>
<dbReference type="EMBL" id="GGEC01007777">
    <property type="protein sequence ID" value="MBW88260.1"/>
    <property type="molecule type" value="Transcribed_RNA"/>
</dbReference>
<accession>A0A2P2J482</accession>
<name>A0A2P2J482_RHIMU</name>
<proteinExistence type="predicted"/>